<name>A0A317F1N3_9SPHI</name>
<keyword evidence="1" id="KW-0472">Membrane</keyword>
<reference evidence="3" key="1">
    <citation type="submission" date="2018-05" db="EMBL/GenBank/DDBJ databases">
        <title>Pedobacter paludis sp. nov., isolated from wetland soil.</title>
        <authorList>
            <person name="Zhang Y."/>
        </authorList>
    </citation>
    <scope>NUCLEOTIDE SEQUENCE [LARGE SCALE GENOMIC DNA]</scope>
    <source>
        <strain evidence="3">R-8</strain>
    </source>
</reference>
<keyword evidence="1" id="KW-1133">Transmembrane helix</keyword>
<comment type="caution">
    <text evidence="2">The sequence shown here is derived from an EMBL/GenBank/DDBJ whole genome shotgun (WGS) entry which is preliminary data.</text>
</comment>
<dbReference type="InterPro" id="IPR014562">
    <property type="entry name" value="UCP030959_TPR_rpt-cont"/>
</dbReference>
<dbReference type="Proteomes" id="UP000245391">
    <property type="component" value="Unassembled WGS sequence"/>
</dbReference>
<dbReference type="SUPFAM" id="SSF48452">
    <property type="entry name" value="TPR-like"/>
    <property type="match status" value="1"/>
</dbReference>
<dbReference type="AlphaFoldDB" id="A0A317F1N3"/>
<evidence type="ECO:0000313" key="3">
    <source>
        <dbReference type="Proteomes" id="UP000245391"/>
    </source>
</evidence>
<dbReference type="PIRSF" id="PIRSF030959">
    <property type="entry name" value="UCP030959"/>
    <property type="match status" value="1"/>
</dbReference>
<sequence length="248" mass="29552">MLDFFGNYYYYAVPLQILAILHAVKTGRKDWLYLLIFLPLIGTLIYFYVELLPEIGRGTFLNNLQKYFLPKQKIKNWERKVQITDSITNKLGLSSAYAEQRQYDNAVDIALECMKGRYADDPVIILHLARLYFESEKYLESLKYFDTAKAKLGNHFRIPEDELLYIRAQEGLGLSERAEEGYQRIIRIHHSLEARYYYGLFLKKNNFKAEAKEQFKTLREEIKLLPRYLRRRNSYLAIRSFKEMLSLR</sequence>
<gene>
    <name evidence="2" type="ORF">DF947_09150</name>
</gene>
<accession>A0A317F1N3</accession>
<protein>
    <recommendedName>
        <fullName evidence="4">Cardiolipin synthase N-terminal domain-containing protein</fullName>
    </recommendedName>
</protein>
<dbReference type="Gene3D" id="1.25.40.10">
    <property type="entry name" value="Tetratricopeptide repeat domain"/>
    <property type="match status" value="1"/>
</dbReference>
<dbReference type="OrthoDB" id="794036at2"/>
<dbReference type="EMBL" id="QGNY01000003">
    <property type="protein sequence ID" value="PWS31947.1"/>
    <property type="molecule type" value="Genomic_DNA"/>
</dbReference>
<evidence type="ECO:0008006" key="4">
    <source>
        <dbReference type="Google" id="ProtNLM"/>
    </source>
</evidence>
<evidence type="ECO:0000256" key="1">
    <source>
        <dbReference type="SAM" id="Phobius"/>
    </source>
</evidence>
<feature type="transmembrane region" description="Helical" evidence="1">
    <location>
        <begin position="6"/>
        <end position="24"/>
    </location>
</feature>
<keyword evidence="1" id="KW-0812">Transmembrane</keyword>
<feature type="transmembrane region" description="Helical" evidence="1">
    <location>
        <begin position="31"/>
        <end position="49"/>
    </location>
</feature>
<evidence type="ECO:0000313" key="2">
    <source>
        <dbReference type="EMBL" id="PWS31947.1"/>
    </source>
</evidence>
<proteinExistence type="predicted"/>
<keyword evidence="3" id="KW-1185">Reference proteome</keyword>
<dbReference type="InterPro" id="IPR011990">
    <property type="entry name" value="TPR-like_helical_dom_sf"/>
</dbReference>
<organism evidence="2 3">
    <name type="scientific">Pedobacter paludis</name>
    <dbReference type="NCBI Taxonomy" id="2203212"/>
    <lineage>
        <taxon>Bacteria</taxon>
        <taxon>Pseudomonadati</taxon>
        <taxon>Bacteroidota</taxon>
        <taxon>Sphingobacteriia</taxon>
        <taxon>Sphingobacteriales</taxon>
        <taxon>Sphingobacteriaceae</taxon>
        <taxon>Pedobacter</taxon>
    </lineage>
</organism>
<dbReference type="RefSeq" id="WP_109929401.1">
    <property type="nucleotide sequence ID" value="NZ_QGNY01000003.1"/>
</dbReference>